<keyword evidence="3" id="KW-1185">Reference proteome</keyword>
<evidence type="ECO:0000313" key="2">
    <source>
        <dbReference type="EMBL" id="KAL3288996.1"/>
    </source>
</evidence>
<proteinExistence type="predicted"/>
<organism evidence="2 3">
    <name type="scientific">Cryptolaemus montrouzieri</name>
    <dbReference type="NCBI Taxonomy" id="559131"/>
    <lineage>
        <taxon>Eukaryota</taxon>
        <taxon>Metazoa</taxon>
        <taxon>Ecdysozoa</taxon>
        <taxon>Arthropoda</taxon>
        <taxon>Hexapoda</taxon>
        <taxon>Insecta</taxon>
        <taxon>Pterygota</taxon>
        <taxon>Neoptera</taxon>
        <taxon>Endopterygota</taxon>
        <taxon>Coleoptera</taxon>
        <taxon>Polyphaga</taxon>
        <taxon>Cucujiformia</taxon>
        <taxon>Coccinelloidea</taxon>
        <taxon>Coccinellidae</taxon>
        <taxon>Scymninae</taxon>
        <taxon>Scymnini</taxon>
        <taxon>Cryptolaemus</taxon>
    </lineage>
</organism>
<feature type="non-terminal residue" evidence="2">
    <location>
        <position position="1"/>
    </location>
</feature>
<feature type="compositionally biased region" description="Basic and acidic residues" evidence="1">
    <location>
        <begin position="41"/>
        <end position="53"/>
    </location>
</feature>
<feature type="non-terminal residue" evidence="2">
    <location>
        <position position="53"/>
    </location>
</feature>
<dbReference type="Proteomes" id="UP001516400">
    <property type="component" value="Unassembled WGS sequence"/>
</dbReference>
<evidence type="ECO:0000256" key="1">
    <source>
        <dbReference type="SAM" id="MobiDB-lite"/>
    </source>
</evidence>
<name>A0ABD2PED2_9CUCU</name>
<dbReference type="EMBL" id="JABFTP020000185">
    <property type="protein sequence ID" value="KAL3288996.1"/>
    <property type="molecule type" value="Genomic_DNA"/>
</dbReference>
<sequence length="53" mass="5961">GIYIQFGEKCVFPGKDDAKLWSSSSANYEGIPTRESANEQQEDRGHEEAHGQY</sequence>
<gene>
    <name evidence="2" type="ORF">HHI36_003439</name>
</gene>
<accession>A0ABD2PED2</accession>
<reference evidence="2 3" key="1">
    <citation type="journal article" date="2021" name="BMC Biol.">
        <title>Horizontally acquired antibacterial genes associated with adaptive radiation of ladybird beetles.</title>
        <authorList>
            <person name="Li H.S."/>
            <person name="Tang X.F."/>
            <person name="Huang Y.H."/>
            <person name="Xu Z.Y."/>
            <person name="Chen M.L."/>
            <person name="Du X.Y."/>
            <person name="Qiu B.Y."/>
            <person name="Chen P.T."/>
            <person name="Zhang W."/>
            <person name="Slipinski A."/>
            <person name="Escalona H.E."/>
            <person name="Waterhouse R.M."/>
            <person name="Zwick A."/>
            <person name="Pang H."/>
        </authorList>
    </citation>
    <scope>NUCLEOTIDE SEQUENCE [LARGE SCALE GENOMIC DNA]</scope>
    <source>
        <strain evidence="2">SYSU2018</strain>
    </source>
</reference>
<evidence type="ECO:0000313" key="3">
    <source>
        <dbReference type="Proteomes" id="UP001516400"/>
    </source>
</evidence>
<dbReference type="AlphaFoldDB" id="A0ABD2PED2"/>
<feature type="region of interest" description="Disordered" evidence="1">
    <location>
        <begin position="14"/>
        <end position="53"/>
    </location>
</feature>
<protein>
    <submittedName>
        <fullName evidence="2">Uncharacterized protein</fullName>
    </submittedName>
</protein>
<comment type="caution">
    <text evidence="2">The sequence shown here is derived from an EMBL/GenBank/DDBJ whole genome shotgun (WGS) entry which is preliminary data.</text>
</comment>